<sequence>MSSVEIVEVINAMRGPGKAEMRHDNFIAKLEAHPGITHLNFQGSYSVNRPGFRGGRLV</sequence>
<gene>
    <name evidence="1" type="ORF">ACFPOU_09230</name>
</gene>
<accession>A0ABW0PF81</accession>
<organism evidence="1 2">
    <name type="scientific">Massilia jejuensis</name>
    <dbReference type="NCBI Taxonomy" id="648894"/>
    <lineage>
        <taxon>Bacteria</taxon>
        <taxon>Pseudomonadati</taxon>
        <taxon>Pseudomonadota</taxon>
        <taxon>Betaproteobacteria</taxon>
        <taxon>Burkholderiales</taxon>
        <taxon>Oxalobacteraceae</taxon>
        <taxon>Telluria group</taxon>
        <taxon>Massilia</taxon>
    </lineage>
</organism>
<reference evidence="2" key="1">
    <citation type="journal article" date="2019" name="Int. J. Syst. Evol. Microbiol.">
        <title>The Global Catalogue of Microorganisms (GCM) 10K type strain sequencing project: providing services to taxonomists for standard genome sequencing and annotation.</title>
        <authorList>
            <consortium name="The Broad Institute Genomics Platform"/>
            <consortium name="The Broad Institute Genome Sequencing Center for Infectious Disease"/>
            <person name="Wu L."/>
            <person name="Ma J."/>
        </authorList>
    </citation>
    <scope>NUCLEOTIDE SEQUENCE [LARGE SCALE GENOMIC DNA]</scope>
    <source>
        <strain evidence="2">CCUG 38813</strain>
    </source>
</reference>
<keyword evidence="2" id="KW-1185">Reference proteome</keyword>
<dbReference type="EMBL" id="JBHSMS010000028">
    <property type="protein sequence ID" value="MFC5511306.1"/>
    <property type="molecule type" value="Genomic_DNA"/>
</dbReference>
<protein>
    <submittedName>
        <fullName evidence="1">Uncharacterized protein</fullName>
    </submittedName>
</protein>
<evidence type="ECO:0000313" key="1">
    <source>
        <dbReference type="EMBL" id="MFC5511306.1"/>
    </source>
</evidence>
<dbReference type="Proteomes" id="UP001596031">
    <property type="component" value="Unassembled WGS sequence"/>
</dbReference>
<proteinExistence type="predicted"/>
<dbReference type="RefSeq" id="WP_379719740.1">
    <property type="nucleotide sequence ID" value="NZ_JBHSMS010000028.1"/>
</dbReference>
<name>A0ABW0PF81_9BURK</name>
<evidence type="ECO:0000313" key="2">
    <source>
        <dbReference type="Proteomes" id="UP001596031"/>
    </source>
</evidence>
<comment type="caution">
    <text evidence="1">The sequence shown here is derived from an EMBL/GenBank/DDBJ whole genome shotgun (WGS) entry which is preliminary data.</text>
</comment>